<evidence type="ECO:0000313" key="3">
    <source>
        <dbReference type="Proteomes" id="UP000076927"/>
    </source>
</evidence>
<feature type="transmembrane region" description="Helical" evidence="1">
    <location>
        <begin position="67"/>
        <end position="87"/>
    </location>
</feature>
<feature type="transmembrane region" description="Helical" evidence="1">
    <location>
        <begin position="16"/>
        <end position="35"/>
    </location>
</feature>
<dbReference type="OrthoDB" id="2658554at2"/>
<sequence length="335" mass="37822">MWSKALWMKDYKQAKFILWLIPLITFVFMGLQAFSKTHLLDKLTLSHRMNQFREGSFTLHEYVSNPLFLRFSLALSVIIAAVVLIGVERKNTLNDFTFSLPFSRKQIYVTKWLIGASFLLGGLVVNTLLEIAVIASSPFAEYLDWSYYRGETVTIALVMLAVYTFALFIGTLTGGAITQFILTVIFSLFPIGFYFLFLYGVAVHSPDVPGFGSGEGMLDLFSSLSLAMQVFGFQLVNLSIWPVILYTIIFLPLGTSLYITNKVENNGKLLIFPRTAWIFQAGVVFCFALFGGLLMDAAGEGDLNLTLYYIGFVSGGVISYLVLRFLMRRRFRERK</sequence>
<protein>
    <recommendedName>
        <fullName evidence="4">ABC transporter permease</fullName>
    </recommendedName>
</protein>
<feature type="transmembrane region" description="Helical" evidence="1">
    <location>
        <begin position="307"/>
        <end position="327"/>
    </location>
</feature>
<organism evidence="2 3">
    <name type="scientific">Paenibacillus swuensis</name>
    <dbReference type="NCBI Taxonomy" id="1178515"/>
    <lineage>
        <taxon>Bacteria</taxon>
        <taxon>Bacillati</taxon>
        <taxon>Bacillota</taxon>
        <taxon>Bacilli</taxon>
        <taxon>Bacillales</taxon>
        <taxon>Paenibacillaceae</taxon>
        <taxon>Paenibacillus</taxon>
    </lineage>
</organism>
<dbReference type="STRING" id="1178515.SY83_18775"/>
<evidence type="ECO:0008006" key="4">
    <source>
        <dbReference type="Google" id="ProtNLM"/>
    </source>
</evidence>
<evidence type="ECO:0000256" key="1">
    <source>
        <dbReference type="SAM" id="Phobius"/>
    </source>
</evidence>
<gene>
    <name evidence="2" type="ORF">SY83_18775</name>
</gene>
<dbReference type="EMBL" id="CP011388">
    <property type="protein sequence ID" value="ANE47997.1"/>
    <property type="molecule type" value="Genomic_DNA"/>
</dbReference>
<dbReference type="PANTHER" id="PTHR39177">
    <property type="entry name" value="ABC TRANSPORTER PERMEASE YTRC-RELATED"/>
    <property type="match status" value="1"/>
</dbReference>
<dbReference type="PANTHER" id="PTHR39177:SF1">
    <property type="entry name" value="ABC TRANSPORTER PERMEASE YTRC-RELATED"/>
    <property type="match status" value="1"/>
</dbReference>
<dbReference type="AlphaFoldDB" id="A0A172TMF0"/>
<keyword evidence="1" id="KW-0812">Transmembrane</keyword>
<accession>A0A172TMF0</accession>
<dbReference type="InterPro" id="IPR023264">
    <property type="entry name" value="ABC_transptr_acetoin_YtrC/YtrD"/>
</dbReference>
<dbReference type="PRINTS" id="PR02026">
    <property type="entry name" value="YTRCYTRDABC"/>
</dbReference>
<evidence type="ECO:0000313" key="2">
    <source>
        <dbReference type="EMBL" id="ANE47997.1"/>
    </source>
</evidence>
<keyword evidence="1" id="KW-1133">Transmembrane helix</keyword>
<reference evidence="2 3" key="1">
    <citation type="submission" date="2015-01" db="EMBL/GenBank/DDBJ databases">
        <title>Paenibacillus swuensis/DY6/whole genome sequencing.</title>
        <authorList>
            <person name="Kim M.K."/>
            <person name="Srinivasan S."/>
            <person name="Lee J.-J."/>
        </authorList>
    </citation>
    <scope>NUCLEOTIDE SEQUENCE [LARGE SCALE GENOMIC DNA]</scope>
    <source>
        <strain evidence="2 3">DY6</strain>
    </source>
</reference>
<dbReference type="InterPro" id="IPR053046">
    <property type="entry name" value="ABC-5_transporter"/>
</dbReference>
<dbReference type="KEGG" id="pswu:SY83_18775"/>
<feature type="transmembrane region" description="Helical" evidence="1">
    <location>
        <begin position="271"/>
        <end position="295"/>
    </location>
</feature>
<dbReference type="Proteomes" id="UP000076927">
    <property type="component" value="Chromosome"/>
</dbReference>
<feature type="transmembrane region" description="Helical" evidence="1">
    <location>
        <begin position="108"/>
        <end position="135"/>
    </location>
</feature>
<keyword evidence="1" id="KW-0472">Membrane</keyword>
<keyword evidence="3" id="KW-1185">Reference proteome</keyword>
<proteinExistence type="predicted"/>
<dbReference type="PATRIC" id="fig|1178515.4.peg.3791"/>
<feature type="transmembrane region" description="Helical" evidence="1">
    <location>
        <begin position="180"/>
        <end position="202"/>
    </location>
</feature>
<feature type="transmembrane region" description="Helical" evidence="1">
    <location>
        <begin position="238"/>
        <end position="259"/>
    </location>
</feature>
<dbReference type="RefSeq" id="WP_068609288.1">
    <property type="nucleotide sequence ID" value="NZ_CP011388.1"/>
</dbReference>
<feature type="transmembrane region" description="Helical" evidence="1">
    <location>
        <begin position="155"/>
        <end position="173"/>
    </location>
</feature>
<name>A0A172TMF0_9BACL</name>